<gene>
    <name evidence="1" type="ORF">HAX54_031672</name>
</gene>
<evidence type="ECO:0000313" key="1">
    <source>
        <dbReference type="EMBL" id="MCD9643825.1"/>
    </source>
</evidence>
<keyword evidence="2" id="KW-1185">Reference proteome</keyword>
<comment type="caution">
    <text evidence="1">The sequence shown here is derived from an EMBL/GenBank/DDBJ whole genome shotgun (WGS) entry which is preliminary data.</text>
</comment>
<accession>A0ABS8VCB2</accession>
<sequence>MPMKWKTKINQKAGTILKVDSSGLPPINGIQTRAQDIKGVIQLLTQLVADQSQYQDRSAGSR</sequence>
<evidence type="ECO:0000313" key="2">
    <source>
        <dbReference type="Proteomes" id="UP000823775"/>
    </source>
</evidence>
<organism evidence="1 2">
    <name type="scientific">Datura stramonium</name>
    <name type="common">Jimsonweed</name>
    <name type="synonym">Common thornapple</name>
    <dbReference type="NCBI Taxonomy" id="4076"/>
    <lineage>
        <taxon>Eukaryota</taxon>
        <taxon>Viridiplantae</taxon>
        <taxon>Streptophyta</taxon>
        <taxon>Embryophyta</taxon>
        <taxon>Tracheophyta</taxon>
        <taxon>Spermatophyta</taxon>
        <taxon>Magnoliopsida</taxon>
        <taxon>eudicotyledons</taxon>
        <taxon>Gunneridae</taxon>
        <taxon>Pentapetalae</taxon>
        <taxon>asterids</taxon>
        <taxon>lamiids</taxon>
        <taxon>Solanales</taxon>
        <taxon>Solanaceae</taxon>
        <taxon>Solanoideae</taxon>
        <taxon>Datureae</taxon>
        <taxon>Datura</taxon>
    </lineage>
</organism>
<reference evidence="1 2" key="1">
    <citation type="journal article" date="2021" name="BMC Genomics">
        <title>Datura genome reveals duplications of psychoactive alkaloid biosynthetic genes and high mutation rate following tissue culture.</title>
        <authorList>
            <person name="Rajewski A."/>
            <person name="Carter-House D."/>
            <person name="Stajich J."/>
            <person name="Litt A."/>
        </authorList>
    </citation>
    <scope>NUCLEOTIDE SEQUENCE [LARGE SCALE GENOMIC DNA]</scope>
    <source>
        <strain evidence="1">AR-01</strain>
    </source>
</reference>
<dbReference type="EMBL" id="JACEIK010004005">
    <property type="protein sequence ID" value="MCD9643825.1"/>
    <property type="molecule type" value="Genomic_DNA"/>
</dbReference>
<name>A0ABS8VCB2_DATST</name>
<dbReference type="Proteomes" id="UP000823775">
    <property type="component" value="Unassembled WGS sequence"/>
</dbReference>
<proteinExistence type="predicted"/>
<feature type="non-terminal residue" evidence="1">
    <location>
        <position position="62"/>
    </location>
</feature>
<protein>
    <submittedName>
        <fullName evidence="1">Uncharacterized protein</fullName>
    </submittedName>
</protein>